<name>A0AAD7J0G3_9AGAR</name>
<dbReference type="Proteomes" id="UP001215280">
    <property type="component" value="Unassembled WGS sequence"/>
</dbReference>
<feature type="region of interest" description="Disordered" evidence="1">
    <location>
        <begin position="225"/>
        <end position="308"/>
    </location>
</feature>
<dbReference type="AlphaFoldDB" id="A0AAD7J0G3"/>
<evidence type="ECO:0000313" key="3">
    <source>
        <dbReference type="Proteomes" id="UP001215280"/>
    </source>
</evidence>
<feature type="compositionally biased region" description="Basic and acidic residues" evidence="1">
    <location>
        <begin position="290"/>
        <end position="308"/>
    </location>
</feature>
<accession>A0AAD7J0G3</accession>
<organism evidence="2 3">
    <name type="scientific">Mycena maculata</name>
    <dbReference type="NCBI Taxonomy" id="230809"/>
    <lineage>
        <taxon>Eukaryota</taxon>
        <taxon>Fungi</taxon>
        <taxon>Dikarya</taxon>
        <taxon>Basidiomycota</taxon>
        <taxon>Agaricomycotina</taxon>
        <taxon>Agaricomycetes</taxon>
        <taxon>Agaricomycetidae</taxon>
        <taxon>Agaricales</taxon>
        <taxon>Marasmiineae</taxon>
        <taxon>Mycenaceae</taxon>
        <taxon>Mycena</taxon>
    </lineage>
</organism>
<proteinExistence type="predicted"/>
<comment type="caution">
    <text evidence="2">The sequence shown here is derived from an EMBL/GenBank/DDBJ whole genome shotgun (WGS) entry which is preliminary data.</text>
</comment>
<evidence type="ECO:0000256" key="1">
    <source>
        <dbReference type="SAM" id="MobiDB-lite"/>
    </source>
</evidence>
<dbReference type="EMBL" id="JARJLG010000071">
    <property type="protein sequence ID" value="KAJ7753320.1"/>
    <property type="molecule type" value="Genomic_DNA"/>
</dbReference>
<sequence length="308" mass="33600">MPTFWSGQTQIPIFCKLLHRLTLVLKDLGIDSDESLLVDTVLDNEGVDSLVYSISTGVVGWSTTHPSSECWYRDISEVVRLLRRPQAETILTTSWDLATSPDLLGLIPNVDTPPILDILTMVTDDLDIHPLAQNDNIGLLCSVGEPFNDLVQDGPDTRPVGGVTEHVLNEASTSNWTTLSNNPFGPRRWFGTMPTSVKNPIVRAGAINLIRGWLHTLISRPEALNREETDVPGAQERTLPAGSDVGTDSPTSPDPLIRTPSSIPHLDPNASVPFTQHQFKPVPAPFPPGPRRDGARRAAGDCQRCGED</sequence>
<gene>
    <name evidence="2" type="ORF">DFH07DRAFT_511252</name>
</gene>
<reference evidence="2" key="1">
    <citation type="submission" date="2023-03" db="EMBL/GenBank/DDBJ databases">
        <title>Massive genome expansion in bonnet fungi (Mycena s.s.) driven by repeated elements and novel gene families across ecological guilds.</title>
        <authorList>
            <consortium name="Lawrence Berkeley National Laboratory"/>
            <person name="Harder C.B."/>
            <person name="Miyauchi S."/>
            <person name="Viragh M."/>
            <person name="Kuo A."/>
            <person name="Thoen E."/>
            <person name="Andreopoulos B."/>
            <person name="Lu D."/>
            <person name="Skrede I."/>
            <person name="Drula E."/>
            <person name="Henrissat B."/>
            <person name="Morin E."/>
            <person name="Kohler A."/>
            <person name="Barry K."/>
            <person name="LaButti K."/>
            <person name="Morin E."/>
            <person name="Salamov A."/>
            <person name="Lipzen A."/>
            <person name="Mereny Z."/>
            <person name="Hegedus B."/>
            <person name="Baldrian P."/>
            <person name="Stursova M."/>
            <person name="Weitz H."/>
            <person name="Taylor A."/>
            <person name="Grigoriev I.V."/>
            <person name="Nagy L.G."/>
            <person name="Martin F."/>
            <person name="Kauserud H."/>
        </authorList>
    </citation>
    <scope>NUCLEOTIDE SEQUENCE</scope>
    <source>
        <strain evidence="2">CBHHK188m</strain>
    </source>
</reference>
<protein>
    <submittedName>
        <fullName evidence="2">Uncharacterized protein</fullName>
    </submittedName>
</protein>
<evidence type="ECO:0000313" key="2">
    <source>
        <dbReference type="EMBL" id="KAJ7753320.1"/>
    </source>
</evidence>
<keyword evidence="3" id="KW-1185">Reference proteome</keyword>